<dbReference type="GO" id="GO:0003676">
    <property type="term" value="F:nucleic acid binding"/>
    <property type="evidence" value="ECO:0007669"/>
    <property type="project" value="InterPro"/>
</dbReference>
<organism evidence="3">
    <name type="scientific">marine sediment metagenome</name>
    <dbReference type="NCBI Taxonomy" id="412755"/>
    <lineage>
        <taxon>unclassified sequences</taxon>
        <taxon>metagenomes</taxon>
        <taxon>ecological metagenomes</taxon>
    </lineage>
</organism>
<dbReference type="GO" id="GO:0004519">
    <property type="term" value="F:endonuclease activity"/>
    <property type="evidence" value="ECO:0007669"/>
    <property type="project" value="InterPro"/>
</dbReference>
<reference evidence="3" key="1">
    <citation type="journal article" date="2015" name="Nature">
        <title>Complex archaea that bridge the gap between prokaryotes and eukaryotes.</title>
        <authorList>
            <person name="Spang A."/>
            <person name="Saw J.H."/>
            <person name="Jorgensen S.L."/>
            <person name="Zaremba-Niedzwiedzka K."/>
            <person name="Martijn J."/>
            <person name="Lind A.E."/>
            <person name="van Eijk R."/>
            <person name="Schleper C."/>
            <person name="Guy L."/>
            <person name="Ettema T.J."/>
        </authorList>
    </citation>
    <scope>NUCLEOTIDE SEQUENCE</scope>
</reference>
<accession>A0A0F9SYE2</accession>
<dbReference type="AlphaFoldDB" id="A0A0F9SYE2"/>
<dbReference type="GO" id="GO:0008270">
    <property type="term" value="F:zinc ion binding"/>
    <property type="evidence" value="ECO:0007669"/>
    <property type="project" value="InterPro"/>
</dbReference>
<dbReference type="Pfam" id="PF01844">
    <property type="entry name" value="HNH"/>
    <property type="match status" value="1"/>
</dbReference>
<comment type="caution">
    <text evidence="3">The sequence shown here is derived from an EMBL/GenBank/DDBJ whole genome shotgun (WGS) entry which is preliminary data.</text>
</comment>
<feature type="domain" description="HNH" evidence="2">
    <location>
        <begin position="10"/>
        <end position="49"/>
    </location>
</feature>
<dbReference type="InterPro" id="IPR002711">
    <property type="entry name" value="HNH"/>
</dbReference>
<gene>
    <name evidence="3" type="ORF">LCGC14_0459310</name>
</gene>
<proteinExistence type="predicted"/>
<dbReference type="EMBL" id="LAZR01000468">
    <property type="protein sequence ID" value="KKN67672.1"/>
    <property type="molecule type" value="Genomic_DNA"/>
</dbReference>
<feature type="compositionally biased region" description="Basic residues" evidence="1">
    <location>
        <begin position="83"/>
        <end position="101"/>
    </location>
</feature>
<dbReference type="PANTHER" id="PTHR37827:SF1">
    <property type="entry name" value="HNH DOMAIN-CONTAINING PROTEIN"/>
    <property type="match status" value="1"/>
</dbReference>
<feature type="region of interest" description="Disordered" evidence="1">
    <location>
        <begin position="81"/>
        <end position="101"/>
    </location>
</feature>
<protein>
    <recommendedName>
        <fullName evidence="2">HNH domain-containing protein</fullName>
    </recommendedName>
</protein>
<evidence type="ECO:0000259" key="2">
    <source>
        <dbReference type="Pfam" id="PF01844"/>
    </source>
</evidence>
<evidence type="ECO:0000313" key="3">
    <source>
        <dbReference type="EMBL" id="KKN67672.1"/>
    </source>
</evidence>
<dbReference type="PANTHER" id="PTHR37827">
    <property type="entry name" value="TUDOR DOMAIN-CONTAINING PROTEIN"/>
    <property type="match status" value="1"/>
</dbReference>
<sequence length="101" mass="11646">MIYEDHNEPCPLCGRAEVVMSAHHLIPKSLGGTYTVVICSDCHSAIHARYSNKELAAGFYRLDQLQSDDSLRKAYKFLSKQNSSRRFRNRRSNQRRKGKCK</sequence>
<evidence type="ECO:0000256" key="1">
    <source>
        <dbReference type="SAM" id="MobiDB-lite"/>
    </source>
</evidence>
<name>A0A0F9SYE2_9ZZZZ</name>
<dbReference type="Gene3D" id="1.10.30.50">
    <property type="match status" value="1"/>
</dbReference>